<feature type="compositionally biased region" description="Low complexity" evidence="1">
    <location>
        <begin position="376"/>
        <end position="387"/>
    </location>
</feature>
<dbReference type="KEGG" id="lak:106170945"/>
<dbReference type="SUPFAM" id="SSF52799">
    <property type="entry name" value="(Phosphotyrosine protein) phosphatases II"/>
    <property type="match status" value="1"/>
</dbReference>
<feature type="compositionally biased region" description="Low complexity" evidence="1">
    <location>
        <begin position="337"/>
        <end position="346"/>
    </location>
</feature>
<feature type="region of interest" description="Disordered" evidence="1">
    <location>
        <begin position="699"/>
        <end position="729"/>
    </location>
</feature>
<feature type="compositionally biased region" description="Polar residues" evidence="1">
    <location>
        <begin position="279"/>
        <end position="290"/>
    </location>
</feature>
<dbReference type="Gene3D" id="3.90.190.10">
    <property type="entry name" value="Protein tyrosine phosphatase superfamily"/>
    <property type="match status" value="1"/>
</dbReference>
<name>A0A1S3J8A6_LINAN</name>
<dbReference type="PROSITE" id="PS00383">
    <property type="entry name" value="TYR_PHOSPHATASE_1"/>
    <property type="match status" value="1"/>
</dbReference>
<keyword evidence="3" id="KW-0732">Signal</keyword>
<evidence type="ECO:0000313" key="7">
    <source>
        <dbReference type="RefSeq" id="XP_013406466.1"/>
    </source>
</evidence>
<dbReference type="InterPro" id="IPR029021">
    <property type="entry name" value="Prot-tyrosine_phosphatase-like"/>
</dbReference>
<organism evidence="6 7">
    <name type="scientific">Lingula anatina</name>
    <name type="common">Brachiopod</name>
    <name type="synonym">Lingula unguis</name>
    <dbReference type="NCBI Taxonomy" id="7574"/>
    <lineage>
        <taxon>Eukaryota</taxon>
        <taxon>Metazoa</taxon>
        <taxon>Spiralia</taxon>
        <taxon>Lophotrochozoa</taxon>
        <taxon>Brachiopoda</taxon>
        <taxon>Linguliformea</taxon>
        <taxon>Lingulata</taxon>
        <taxon>Lingulida</taxon>
        <taxon>Linguloidea</taxon>
        <taxon>Lingulidae</taxon>
        <taxon>Lingula</taxon>
    </lineage>
</organism>
<evidence type="ECO:0000259" key="5">
    <source>
        <dbReference type="PROSITE" id="PS50056"/>
    </source>
</evidence>
<dbReference type="InterPro" id="IPR050348">
    <property type="entry name" value="Protein-Tyr_Phosphatase"/>
</dbReference>
<dbReference type="InterPro" id="IPR000387">
    <property type="entry name" value="Tyr_Pase_dom"/>
</dbReference>
<dbReference type="RefSeq" id="XP_013406466.1">
    <property type="nucleotide sequence ID" value="XM_013551012.1"/>
</dbReference>
<evidence type="ECO:0000256" key="1">
    <source>
        <dbReference type="SAM" id="MobiDB-lite"/>
    </source>
</evidence>
<dbReference type="OrthoDB" id="10057603at2759"/>
<dbReference type="SMART" id="SM00404">
    <property type="entry name" value="PTPc_motif"/>
    <property type="match status" value="1"/>
</dbReference>
<sequence length="1044" mass="114529">MDLYFVCVILCLIAPSSSEIMENISSISLAFLSGGKQEHGVPMSMTGNENRTSSVNMTTNENVIVSASASGYTPTKIEKFAVSQSKEMNTFTIAPASDSTGSGPSLFMHTNLVDSGLDQQSVTVSRVFSGSDYIGSYNPAEYKTTGVTASCRAETVQVHGDLFTGIVKPNSATSISSIARAEKVPTAVSTIPHIYNHVTMSPEKFSLTESMGTYTYPVVSSTIPFSTLSSDVIASSFTEAMVGASLTIRQNRTMTTNIPVSIPMDNATTPMANYLSGEPQKQQNSASQTHSAHHLQASFSSFASVSSQLATVTMVSTAAGDDLSTSASTLVSDLDSASSSSVANVSPQEAITTDNTINKETEKTLPTKVVKSDQVTTPTPTPFETTPVDGKVDSGKEPEKGRNVTPEPDAKTRTESTLITIATVARQPTTLTTTTATTTTTHRLITTLGVNLPLRTTPFVPSTGKPKYVTKSALRKVTIKPKPSTLITSTSKLLQVTTPIAKDALPPIYISLVLKMTWTEFCFQREEFQSLMSKAIELTIDRSIKGMQVVILNMYICKQMNIIFKRSAAIDVEFYLTNERGEFSFYLTEKCYGLLESGFQVTGGSTSFKDRFLSYTLKGEKSSSVASSFQQTPNMATGVIVAIVIASVAGVCFVLLIILQVVLRRRRGKTMRSYYSKAQRYSYDSHSFDSISMTQMSKFRRSKRLSSRGNGRSAEYSGSSARQSGRSGNSAMGYINQALLTEKECPSHPVNFANLASLVNEPDCLEAEFELLPNIMAKLSEVPVGAEDKNRYANVIPNRDTRVPLAPIPGVPTSDYINANYMRGYMGERNCYIATQAPLEQTVADFWRMVWEQQSKLIIMLTDFEEQEVPKCFPYWPNTDGVDTMRLYGDYEVMLKKKEIFQEYTISVLSLKDVERNLCREVIHMWYTAWPIHGTPESTLSVQTFILEARKHMEESRGPAIVHCSPGTGRTGTFLAIDICMQAYEDCHSVDILNCVYRLRCDRGGSVQTKEQYVFIYKALHDYAVFLSNPSSSSSSSSSLHVLT</sequence>
<dbReference type="InterPro" id="IPR000242">
    <property type="entry name" value="PTP_cat"/>
</dbReference>
<dbReference type="InterPro" id="IPR003595">
    <property type="entry name" value="Tyr_Pase_cat"/>
</dbReference>
<feature type="compositionally biased region" description="Polar residues" evidence="1">
    <location>
        <begin position="347"/>
        <end position="356"/>
    </location>
</feature>
<feature type="compositionally biased region" description="Basic and acidic residues" evidence="1">
    <location>
        <begin position="390"/>
        <end position="412"/>
    </location>
</feature>
<dbReference type="Pfam" id="PF00102">
    <property type="entry name" value="Y_phosphatase"/>
    <property type="match status" value="1"/>
</dbReference>
<dbReference type="STRING" id="7574.A0A1S3J8A6"/>
<gene>
    <name evidence="7" type="primary">LOC106170945</name>
</gene>
<proteinExistence type="predicted"/>
<dbReference type="PANTHER" id="PTHR19134:SF449">
    <property type="entry name" value="TYROSINE-PROTEIN PHOSPHATASE 1"/>
    <property type="match status" value="1"/>
</dbReference>
<evidence type="ECO:0000256" key="2">
    <source>
        <dbReference type="SAM" id="Phobius"/>
    </source>
</evidence>
<dbReference type="PROSITE" id="PS50056">
    <property type="entry name" value="TYR_PHOSPHATASE_2"/>
    <property type="match status" value="1"/>
</dbReference>
<evidence type="ECO:0000259" key="4">
    <source>
        <dbReference type="PROSITE" id="PS50055"/>
    </source>
</evidence>
<evidence type="ECO:0000313" key="6">
    <source>
        <dbReference type="Proteomes" id="UP000085678"/>
    </source>
</evidence>
<dbReference type="SMART" id="SM00194">
    <property type="entry name" value="PTPc"/>
    <property type="match status" value="1"/>
</dbReference>
<dbReference type="PRINTS" id="PR00700">
    <property type="entry name" value="PRTYPHPHTASE"/>
</dbReference>
<feature type="compositionally biased region" description="Low complexity" evidence="1">
    <location>
        <begin position="717"/>
        <end position="729"/>
    </location>
</feature>
<keyword evidence="2" id="KW-1133">Transmembrane helix</keyword>
<feature type="region of interest" description="Disordered" evidence="1">
    <location>
        <begin position="337"/>
        <end position="412"/>
    </location>
</feature>
<keyword evidence="2" id="KW-0472">Membrane</keyword>
<dbReference type="InParanoid" id="A0A1S3J8A6"/>
<dbReference type="AlphaFoldDB" id="A0A1S3J8A6"/>
<dbReference type="CDD" id="cd00047">
    <property type="entry name" value="PTPc"/>
    <property type="match status" value="1"/>
</dbReference>
<keyword evidence="6" id="KW-1185">Reference proteome</keyword>
<keyword evidence="2" id="KW-0812">Transmembrane</keyword>
<dbReference type="PANTHER" id="PTHR19134">
    <property type="entry name" value="RECEPTOR-TYPE TYROSINE-PROTEIN PHOSPHATASE"/>
    <property type="match status" value="1"/>
</dbReference>
<feature type="signal peptide" evidence="3">
    <location>
        <begin position="1"/>
        <end position="18"/>
    </location>
</feature>
<reference evidence="7" key="1">
    <citation type="submission" date="2025-08" db="UniProtKB">
        <authorList>
            <consortium name="RefSeq"/>
        </authorList>
    </citation>
    <scope>IDENTIFICATION</scope>
    <source>
        <tissue evidence="7">Gonads</tissue>
    </source>
</reference>
<dbReference type="InterPro" id="IPR016130">
    <property type="entry name" value="Tyr_Pase_AS"/>
</dbReference>
<dbReference type="PROSITE" id="PS50055">
    <property type="entry name" value="TYR_PHOSPHATASE_PTP"/>
    <property type="match status" value="1"/>
</dbReference>
<protein>
    <submittedName>
        <fullName evidence="7">Uncharacterized protein LOC106170945</fullName>
    </submittedName>
</protein>
<accession>A0A1S3J8A6</accession>
<feature type="domain" description="Tyrosine-protein phosphatase" evidence="4">
    <location>
        <begin position="788"/>
        <end position="1023"/>
    </location>
</feature>
<feature type="transmembrane region" description="Helical" evidence="2">
    <location>
        <begin position="639"/>
        <end position="663"/>
    </location>
</feature>
<dbReference type="Proteomes" id="UP000085678">
    <property type="component" value="Unplaced"/>
</dbReference>
<feature type="region of interest" description="Disordered" evidence="1">
    <location>
        <begin position="272"/>
        <end position="292"/>
    </location>
</feature>
<feature type="domain" description="Tyrosine specific protein phosphatases" evidence="5">
    <location>
        <begin position="943"/>
        <end position="1014"/>
    </location>
</feature>
<dbReference type="GO" id="GO:0004725">
    <property type="term" value="F:protein tyrosine phosphatase activity"/>
    <property type="evidence" value="ECO:0007669"/>
    <property type="project" value="InterPro"/>
</dbReference>
<dbReference type="GeneID" id="106170945"/>
<feature type="chain" id="PRO_5010211798" evidence="3">
    <location>
        <begin position="19"/>
        <end position="1044"/>
    </location>
</feature>
<evidence type="ECO:0000256" key="3">
    <source>
        <dbReference type="SAM" id="SignalP"/>
    </source>
</evidence>